<dbReference type="Proteomes" id="UP000190188">
    <property type="component" value="Unassembled WGS sequence"/>
</dbReference>
<keyword evidence="4 10" id="KW-1003">Cell membrane</keyword>
<feature type="domain" description="FtsX extracellular" evidence="13">
    <location>
        <begin position="59"/>
        <end position="150"/>
    </location>
</feature>
<evidence type="ECO:0000256" key="8">
    <source>
        <dbReference type="ARBA" id="ARBA00023136"/>
    </source>
</evidence>
<evidence type="ECO:0000256" key="1">
    <source>
        <dbReference type="ARBA" id="ARBA00004651"/>
    </source>
</evidence>
<evidence type="ECO:0000256" key="2">
    <source>
        <dbReference type="ARBA" id="ARBA00007379"/>
    </source>
</evidence>
<evidence type="ECO:0000256" key="6">
    <source>
        <dbReference type="ARBA" id="ARBA00022692"/>
    </source>
</evidence>
<dbReference type="PIRSF" id="PIRSF003097">
    <property type="entry name" value="FtsX"/>
    <property type="match status" value="1"/>
</dbReference>
<dbReference type="NCBIfam" id="NF038347">
    <property type="entry name" value="FtsX_Gpos"/>
    <property type="match status" value="1"/>
</dbReference>
<reference evidence="14 15" key="1">
    <citation type="submission" date="2017-01" db="EMBL/GenBank/DDBJ databases">
        <title>Genome analysis of Paenibacillus selenitrireducens ES3-24.</title>
        <authorList>
            <person name="Xu D."/>
            <person name="Yao R."/>
            <person name="Zheng S."/>
        </authorList>
    </citation>
    <scope>NUCLEOTIDE SEQUENCE [LARGE SCALE GENOMIC DNA]</scope>
    <source>
        <strain evidence="14 15">ES3-24</strain>
    </source>
</reference>
<keyword evidence="9 10" id="KW-0131">Cell cycle</keyword>
<sequence>MTFRTIIRHFREGFKNVLRNGWMSFASVSSIVISLFILGVFLLLSLNINALAGQVESQVQIQVYLEPNTTVEQRDQLNTQIGNMPEVSKVQVVTKEEGMKLFRENLGDDGKELLSGYTEDTNPLPDTLVVDVVEPTTIPDVAKKIEALKQTTTDKVISKVKYGEGTVEKMFKVTNTIRNGGLIVVAGLAITSMFLISNTIKVTIFARRREISIMKLVGATNHFIRWPFFIEGAVIGLLGSGVTIGLLFAGYDRLVKLTQVELGLMLIKLVPLPEIYLSVGGVILGLGVMIGVWGSTVSIRKFLKV</sequence>
<comment type="subcellular location">
    <subcellularLocation>
        <location evidence="1">Cell membrane</location>
        <topology evidence="1">Multi-pass membrane protein</topology>
    </subcellularLocation>
</comment>
<dbReference type="PANTHER" id="PTHR47755">
    <property type="entry name" value="CELL DIVISION PROTEIN FTSX"/>
    <property type="match status" value="1"/>
</dbReference>
<dbReference type="GO" id="GO:0051301">
    <property type="term" value="P:cell division"/>
    <property type="evidence" value="ECO:0007669"/>
    <property type="project" value="UniProtKB-KW"/>
</dbReference>
<evidence type="ECO:0000256" key="7">
    <source>
        <dbReference type="ARBA" id="ARBA00022989"/>
    </source>
</evidence>
<evidence type="ECO:0000313" key="15">
    <source>
        <dbReference type="Proteomes" id="UP000190188"/>
    </source>
</evidence>
<keyword evidence="5 10" id="KW-0132">Cell division</keyword>
<accession>A0A1T2X893</accession>
<feature type="domain" description="ABC3 transporter permease C-terminal" evidence="12">
    <location>
        <begin position="183"/>
        <end position="301"/>
    </location>
</feature>
<gene>
    <name evidence="14" type="ORF">BVG16_17990</name>
</gene>
<dbReference type="InterPro" id="IPR058204">
    <property type="entry name" value="FtsX_firmicutes-type"/>
</dbReference>
<dbReference type="RefSeq" id="WP_078500265.1">
    <property type="nucleotide sequence ID" value="NZ_MSZX01000007.1"/>
</dbReference>
<keyword evidence="6 11" id="KW-0812">Transmembrane</keyword>
<dbReference type="EMBL" id="MSZX01000007">
    <property type="protein sequence ID" value="OPA76108.1"/>
    <property type="molecule type" value="Genomic_DNA"/>
</dbReference>
<comment type="similarity">
    <text evidence="2 10">Belongs to the ABC-4 integral membrane protein family. FtsX subfamily.</text>
</comment>
<dbReference type="PANTHER" id="PTHR47755:SF1">
    <property type="entry name" value="CELL DIVISION PROTEIN FTSX"/>
    <property type="match status" value="1"/>
</dbReference>
<keyword evidence="8 10" id="KW-0472">Membrane</keyword>
<feature type="transmembrane region" description="Helical" evidence="11">
    <location>
        <begin position="180"/>
        <end position="205"/>
    </location>
</feature>
<evidence type="ECO:0000259" key="13">
    <source>
        <dbReference type="Pfam" id="PF18075"/>
    </source>
</evidence>
<feature type="transmembrane region" description="Helical" evidence="11">
    <location>
        <begin position="21"/>
        <end position="44"/>
    </location>
</feature>
<dbReference type="Pfam" id="PF02687">
    <property type="entry name" value="FtsX"/>
    <property type="match status" value="1"/>
</dbReference>
<evidence type="ECO:0000313" key="14">
    <source>
        <dbReference type="EMBL" id="OPA76108.1"/>
    </source>
</evidence>
<dbReference type="InterPro" id="IPR004513">
    <property type="entry name" value="FtsX"/>
</dbReference>
<dbReference type="InterPro" id="IPR040690">
    <property type="entry name" value="FtsX_ECD"/>
</dbReference>
<dbReference type="STRING" id="1324314.BVG16_17990"/>
<evidence type="ECO:0000256" key="11">
    <source>
        <dbReference type="SAM" id="Phobius"/>
    </source>
</evidence>
<organism evidence="14 15">
    <name type="scientific">Paenibacillus selenitireducens</name>
    <dbReference type="NCBI Taxonomy" id="1324314"/>
    <lineage>
        <taxon>Bacteria</taxon>
        <taxon>Bacillati</taxon>
        <taxon>Bacillota</taxon>
        <taxon>Bacilli</taxon>
        <taxon>Bacillales</taxon>
        <taxon>Paenibacillaceae</taxon>
        <taxon>Paenibacillus</taxon>
    </lineage>
</organism>
<feature type="transmembrane region" description="Helical" evidence="11">
    <location>
        <begin position="275"/>
        <end position="294"/>
    </location>
</feature>
<feature type="transmembrane region" description="Helical" evidence="11">
    <location>
        <begin position="226"/>
        <end position="251"/>
    </location>
</feature>
<evidence type="ECO:0000256" key="9">
    <source>
        <dbReference type="ARBA" id="ARBA00023306"/>
    </source>
</evidence>
<comment type="caution">
    <text evidence="14">The sequence shown here is derived from an EMBL/GenBank/DDBJ whole genome shotgun (WGS) entry which is preliminary data.</text>
</comment>
<protein>
    <recommendedName>
        <fullName evidence="3 10">Cell division protein FtsX</fullName>
    </recommendedName>
</protein>
<dbReference type="Pfam" id="PF18075">
    <property type="entry name" value="FtsX_ECD"/>
    <property type="match status" value="1"/>
</dbReference>
<dbReference type="InterPro" id="IPR003838">
    <property type="entry name" value="ABC3_permease_C"/>
</dbReference>
<dbReference type="AlphaFoldDB" id="A0A1T2X893"/>
<keyword evidence="15" id="KW-1185">Reference proteome</keyword>
<evidence type="ECO:0000256" key="4">
    <source>
        <dbReference type="ARBA" id="ARBA00022475"/>
    </source>
</evidence>
<evidence type="ECO:0000259" key="12">
    <source>
        <dbReference type="Pfam" id="PF02687"/>
    </source>
</evidence>
<evidence type="ECO:0000256" key="3">
    <source>
        <dbReference type="ARBA" id="ARBA00021907"/>
    </source>
</evidence>
<keyword evidence="7 11" id="KW-1133">Transmembrane helix</keyword>
<dbReference type="GO" id="GO:0005886">
    <property type="term" value="C:plasma membrane"/>
    <property type="evidence" value="ECO:0007669"/>
    <property type="project" value="UniProtKB-SubCell"/>
</dbReference>
<dbReference type="OrthoDB" id="9812531at2"/>
<proteinExistence type="inferred from homology"/>
<dbReference type="Gene3D" id="3.30.70.3040">
    <property type="match status" value="1"/>
</dbReference>
<comment type="function">
    <text evidence="10">Part of the ABC transporter FtsEX involved in asymmetric cellular division facilitating the initiation of sporulation.</text>
</comment>
<evidence type="ECO:0000256" key="5">
    <source>
        <dbReference type="ARBA" id="ARBA00022618"/>
    </source>
</evidence>
<name>A0A1T2X893_9BACL</name>
<evidence type="ECO:0000256" key="10">
    <source>
        <dbReference type="PIRNR" id="PIRNR003097"/>
    </source>
</evidence>